<dbReference type="SUPFAM" id="SSF53098">
    <property type="entry name" value="Ribonuclease H-like"/>
    <property type="match status" value="1"/>
</dbReference>
<evidence type="ECO:0000256" key="7">
    <source>
        <dbReference type="ARBA" id="ARBA00022842"/>
    </source>
</evidence>
<dbReference type="EMBL" id="SDEE01000592">
    <property type="protein sequence ID" value="RXW15144.1"/>
    <property type="molecule type" value="Genomic_DNA"/>
</dbReference>
<dbReference type="GO" id="GO:0015074">
    <property type="term" value="P:DNA integration"/>
    <property type="evidence" value="ECO:0007669"/>
    <property type="project" value="UniProtKB-KW"/>
</dbReference>
<evidence type="ECO:0000256" key="6">
    <source>
        <dbReference type="ARBA" id="ARBA00022801"/>
    </source>
</evidence>
<dbReference type="InterPro" id="IPR057670">
    <property type="entry name" value="SH3_retrovirus"/>
</dbReference>
<keyword evidence="11" id="KW-0239">DNA-directed DNA polymerase</keyword>
<keyword evidence="5" id="KW-0255">Endonuclease</keyword>
<keyword evidence="18" id="KW-1185">Reference proteome</keyword>
<dbReference type="InterPro" id="IPR012337">
    <property type="entry name" value="RNaseH-like_sf"/>
</dbReference>
<dbReference type="AlphaFoldDB" id="A0A4Q2D9K1"/>
<dbReference type="GO" id="GO:0003723">
    <property type="term" value="F:RNA binding"/>
    <property type="evidence" value="ECO:0007669"/>
    <property type="project" value="UniProtKB-KW"/>
</dbReference>
<dbReference type="GO" id="GO:0032196">
    <property type="term" value="P:transposition"/>
    <property type="evidence" value="ECO:0007669"/>
    <property type="project" value="UniProtKB-KW"/>
</dbReference>
<sequence>MPRQQPQTSAPHAGCLGLQGVVCHHNSADIQKLISNGLATGITLLLSVKRDPICKPCLAGKMHSSPLPSTGHCGSAPLDLIHSNLCGPLLVSTSEGYHSWCVFIDGHTRYQVAVLLKRKSDTFNPFKQFKALAENQLGQKIKSLHGDKGGEYMSNEFNSFCDDSGILRTHTARNRPQQNSDAEGANCTMLEGVTAMLAQANLPARFWGRGLATQVKVWNCLPTASLPDKTPFEAWFGRKPNLSRFRVFGCTAYIFAQKDKRKKLESHMQKCIFVGYPPDYSAWTSYNPVTKQFIISECVFTGLSTKETTPNAQLRLLETPASQPAPSNSISLPIALEDSDASQTLLPCLNTLPIPLASSNPPSPAASPALASFLDLPSPPPAVPEPAPQPPAPPVPPAPPAILITLSQHLQ</sequence>
<evidence type="ECO:0000313" key="18">
    <source>
        <dbReference type="Proteomes" id="UP000290288"/>
    </source>
</evidence>
<keyword evidence="6" id="KW-0378">Hydrolase</keyword>
<evidence type="ECO:0000256" key="15">
    <source>
        <dbReference type="SAM" id="MobiDB-lite"/>
    </source>
</evidence>
<dbReference type="Pfam" id="PF25597">
    <property type="entry name" value="SH3_retrovirus"/>
    <property type="match status" value="1"/>
</dbReference>
<evidence type="ECO:0000256" key="2">
    <source>
        <dbReference type="ARBA" id="ARBA00022695"/>
    </source>
</evidence>
<dbReference type="InterPro" id="IPR001584">
    <property type="entry name" value="Integrase_cat-core"/>
</dbReference>
<keyword evidence="3" id="KW-0540">Nuclease</keyword>
<dbReference type="GO" id="GO:0005634">
    <property type="term" value="C:nucleus"/>
    <property type="evidence" value="ECO:0007669"/>
    <property type="project" value="UniProtKB-ARBA"/>
</dbReference>
<evidence type="ECO:0000256" key="11">
    <source>
        <dbReference type="ARBA" id="ARBA00022932"/>
    </source>
</evidence>
<feature type="compositionally biased region" description="Low complexity" evidence="15">
    <location>
        <begin position="360"/>
        <end position="376"/>
    </location>
</feature>
<keyword evidence="1" id="KW-0815">Transposition</keyword>
<evidence type="ECO:0000256" key="4">
    <source>
        <dbReference type="ARBA" id="ARBA00022723"/>
    </source>
</evidence>
<feature type="compositionally biased region" description="Pro residues" evidence="15">
    <location>
        <begin position="377"/>
        <end position="400"/>
    </location>
</feature>
<dbReference type="Gene3D" id="3.30.420.10">
    <property type="entry name" value="Ribonuclease H-like superfamily/Ribonuclease H"/>
    <property type="match status" value="1"/>
</dbReference>
<evidence type="ECO:0000256" key="5">
    <source>
        <dbReference type="ARBA" id="ARBA00022759"/>
    </source>
</evidence>
<dbReference type="STRING" id="2316362.A0A4Q2D9K1"/>
<feature type="region of interest" description="Disordered" evidence="15">
    <location>
        <begin position="360"/>
        <end position="411"/>
    </location>
</feature>
<dbReference type="GO" id="GO:0016787">
    <property type="term" value="F:hydrolase activity"/>
    <property type="evidence" value="ECO:0007669"/>
    <property type="project" value="UniProtKB-KW"/>
</dbReference>
<evidence type="ECO:0000259" key="16">
    <source>
        <dbReference type="PROSITE" id="PS50994"/>
    </source>
</evidence>
<protein>
    <recommendedName>
        <fullName evidence="16">Integrase catalytic domain-containing protein</fullName>
    </recommendedName>
</protein>
<keyword evidence="9" id="KW-0229">DNA integration</keyword>
<accession>A0A4Q2D9K1</accession>
<dbReference type="InterPro" id="IPR039537">
    <property type="entry name" value="Retrotran_Ty1/copia-like"/>
</dbReference>
<evidence type="ECO:0000256" key="10">
    <source>
        <dbReference type="ARBA" id="ARBA00022918"/>
    </source>
</evidence>
<comment type="catalytic activity">
    <reaction evidence="13">
        <text>DNA(n) + a 2'-deoxyribonucleoside 5'-triphosphate = DNA(n+1) + diphosphate</text>
        <dbReference type="Rhea" id="RHEA:22508"/>
        <dbReference type="Rhea" id="RHEA-COMP:17339"/>
        <dbReference type="Rhea" id="RHEA-COMP:17340"/>
        <dbReference type="ChEBI" id="CHEBI:33019"/>
        <dbReference type="ChEBI" id="CHEBI:61560"/>
        <dbReference type="ChEBI" id="CHEBI:173112"/>
        <dbReference type="EC" id="2.7.7.49"/>
    </reaction>
</comment>
<keyword evidence="4" id="KW-0479">Metal-binding</keyword>
<comment type="catalytic activity">
    <reaction evidence="14">
        <text>DNA(n) + a 2'-deoxyribonucleoside 5'-triphosphate = DNA(n+1) + diphosphate</text>
        <dbReference type="Rhea" id="RHEA:22508"/>
        <dbReference type="Rhea" id="RHEA-COMP:17339"/>
        <dbReference type="Rhea" id="RHEA-COMP:17340"/>
        <dbReference type="ChEBI" id="CHEBI:33019"/>
        <dbReference type="ChEBI" id="CHEBI:61560"/>
        <dbReference type="ChEBI" id="CHEBI:173112"/>
        <dbReference type="EC" id="2.7.7.7"/>
    </reaction>
</comment>
<dbReference type="PANTHER" id="PTHR42648:SF11">
    <property type="entry name" value="TRANSPOSON TY4-P GAG-POL POLYPROTEIN"/>
    <property type="match status" value="1"/>
</dbReference>
<keyword evidence="2" id="KW-0548">Nucleotidyltransferase</keyword>
<evidence type="ECO:0000313" key="17">
    <source>
        <dbReference type="EMBL" id="RXW15144.1"/>
    </source>
</evidence>
<gene>
    <name evidence="17" type="ORF">EST38_g10708</name>
</gene>
<comment type="caution">
    <text evidence="17">The sequence shown here is derived from an EMBL/GenBank/DDBJ whole genome shotgun (WGS) entry which is preliminary data.</text>
</comment>
<proteinExistence type="predicted"/>
<dbReference type="PANTHER" id="PTHR42648">
    <property type="entry name" value="TRANSPOSASE, PUTATIVE-RELATED"/>
    <property type="match status" value="1"/>
</dbReference>
<dbReference type="PROSITE" id="PS50994">
    <property type="entry name" value="INTEGRASE"/>
    <property type="match status" value="1"/>
</dbReference>
<dbReference type="InterPro" id="IPR036397">
    <property type="entry name" value="RNaseH_sf"/>
</dbReference>
<keyword evidence="10" id="KW-0695">RNA-directed DNA polymerase</keyword>
<dbReference type="Pfam" id="PF00665">
    <property type="entry name" value="rve"/>
    <property type="match status" value="1"/>
</dbReference>
<name>A0A4Q2D9K1_9AGAR</name>
<keyword evidence="7" id="KW-0460">Magnesium</keyword>
<dbReference type="GO" id="GO:0004519">
    <property type="term" value="F:endonuclease activity"/>
    <property type="evidence" value="ECO:0007669"/>
    <property type="project" value="UniProtKB-KW"/>
</dbReference>
<keyword evidence="8" id="KW-0694">RNA-binding</keyword>
<keyword evidence="12" id="KW-0233">DNA recombination</keyword>
<organism evidence="17 18">
    <name type="scientific">Candolleomyces aberdarensis</name>
    <dbReference type="NCBI Taxonomy" id="2316362"/>
    <lineage>
        <taxon>Eukaryota</taxon>
        <taxon>Fungi</taxon>
        <taxon>Dikarya</taxon>
        <taxon>Basidiomycota</taxon>
        <taxon>Agaricomycotina</taxon>
        <taxon>Agaricomycetes</taxon>
        <taxon>Agaricomycetidae</taxon>
        <taxon>Agaricales</taxon>
        <taxon>Agaricineae</taxon>
        <taxon>Psathyrellaceae</taxon>
        <taxon>Candolleomyces</taxon>
    </lineage>
</organism>
<dbReference type="GO" id="GO:0003964">
    <property type="term" value="F:RNA-directed DNA polymerase activity"/>
    <property type="evidence" value="ECO:0007669"/>
    <property type="project" value="UniProtKB-KW"/>
</dbReference>
<dbReference type="GO" id="GO:0003887">
    <property type="term" value="F:DNA-directed DNA polymerase activity"/>
    <property type="evidence" value="ECO:0007669"/>
    <property type="project" value="UniProtKB-KW"/>
</dbReference>
<evidence type="ECO:0000256" key="8">
    <source>
        <dbReference type="ARBA" id="ARBA00022884"/>
    </source>
</evidence>
<dbReference type="GO" id="GO:0046872">
    <property type="term" value="F:metal ion binding"/>
    <property type="evidence" value="ECO:0007669"/>
    <property type="project" value="UniProtKB-KW"/>
</dbReference>
<evidence type="ECO:0000256" key="12">
    <source>
        <dbReference type="ARBA" id="ARBA00023172"/>
    </source>
</evidence>
<evidence type="ECO:0000256" key="1">
    <source>
        <dbReference type="ARBA" id="ARBA00022578"/>
    </source>
</evidence>
<keyword evidence="11" id="KW-0808">Transferase</keyword>
<feature type="domain" description="Integrase catalytic" evidence="16">
    <location>
        <begin position="73"/>
        <end position="239"/>
    </location>
</feature>
<evidence type="ECO:0000256" key="13">
    <source>
        <dbReference type="ARBA" id="ARBA00048173"/>
    </source>
</evidence>
<reference evidence="17 18" key="1">
    <citation type="submission" date="2019-01" db="EMBL/GenBank/DDBJ databases">
        <title>Draft genome sequence of Psathyrella aberdarensis IHI B618.</title>
        <authorList>
            <person name="Buettner E."/>
            <person name="Kellner H."/>
        </authorList>
    </citation>
    <scope>NUCLEOTIDE SEQUENCE [LARGE SCALE GENOMIC DNA]</scope>
    <source>
        <strain evidence="17 18">IHI B618</strain>
    </source>
</reference>
<dbReference type="Proteomes" id="UP000290288">
    <property type="component" value="Unassembled WGS sequence"/>
</dbReference>
<dbReference type="OrthoDB" id="7691805at2759"/>
<evidence type="ECO:0000256" key="3">
    <source>
        <dbReference type="ARBA" id="ARBA00022722"/>
    </source>
</evidence>
<evidence type="ECO:0000256" key="14">
    <source>
        <dbReference type="ARBA" id="ARBA00049244"/>
    </source>
</evidence>
<evidence type="ECO:0000256" key="9">
    <source>
        <dbReference type="ARBA" id="ARBA00022908"/>
    </source>
</evidence>
<dbReference type="GO" id="GO:0006310">
    <property type="term" value="P:DNA recombination"/>
    <property type="evidence" value="ECO:0007669"/>
    <property type="project" value="UniProtKB-KW"/>
</dbReference>